<comment type="caution">
    <text evidence="3">The sequence shown here is derived from an EMBL/GenBank/DDBJ whole genome shotgun (WGS) entry which is preliminary data.</text>
</comment>
<evidence type="ECO:0000313" key="3">
    <source>
        <dbReference type="EMBL" id="PKR78110.1"/>
    </source>
</evidence>
<accession>A0A2I0QVI1</accession>
<keyword evidence="2" id="KW-0732">Signal</keyword>
<evidence type="ECO:0000313" key="4">
    <source>
        <dbReference type="Proteomes" id="UP000243524"/>
    </source>
</evidence>
<proteinExistence type="predicted"/>
<evidence type="ECO:0000256" key="1">
    <source>
        <dbReference type="SAM" id="MobiDB-lite"/>
    </source>
</evidence>
<feature type="chain" id="PRO_5039551621" evidence="2">
    <location>
        <begin position="25"/>
        <end position="218"/>
    </location>
</feature>
<dbReference type="Proteomes" id="UP000243524">
    <property type="component" value="Unassembled WGS sequence"/>
</dbReference>
<dbReference type="PROSITE" id="PS51257">
    <property type="entry name" value="PROKAR_LIPOPROTEIN"/>
    <property type="match status" value="1"/>
</dbReference>
<gene>
    <name evidence="3" type="ORF">CEY16_09340</name>
</gene>
<protein>
    <submittedName>
        <fullName evidence="3">Uncharacterized protein</fullName>
    </submittedName>
</protein>
<sequence length="218" mass="24641">MKKQFWLMLIAVATVLLMTACSSEGEDMTEETDEEVISEPDENEEEEGESEEGNEESTDEVEETETNDEEETESESEETVEEAEEAQETSSELNEEDAISIIEGFHAQAFVETNEDLKVVNYSSISGMIADMQEFTTEEIATNIITPMYYEEEGSVYMKPQGEFSLFDTEGEYSLSQEGENEYLVSQSRETDLEGKVEFNISIENVDGNYIITNYGIN</sequence>
<feature type="region of interest" description="Disordered" evidence="1">
    <location>
        <begin position="23"/>
        <end position="95"/>
    </location>
</feature>
<organism evidence="3 4">
    <name type="scientific">Halalkalibacillus sediminis</name>
    <dbReference type="NCBI Taxonomy" id="2018042"/>
    <lineage>
        <taxon>Bacteria</taxon>
        <taxon>Bacillati</taxon>
        <taxon>Bacillota</taxon>
        <taxon>Bacilli</taxon>
        <taxon>Bacillales</taxon>
        <taxon>Bacillaceae</taxon>
        <taxon>Halalkalibacillus</taxon>
    </lineage>
</organism>
<evidence type="ECO:0000256" key="2">
    <source>
        <dbReference type="SAM" id="SignalP"/>
    </source>
</evidence>
<keyword evidence="4" id="KW-1185">Reference proteome</keyword>
<dbReference type="AlphaFoldDB" id="A0A2I0QVI1"/>
<dbReference type="RefSeq" id="WP_101331716.1">
    <property type="nucleotide sequence ID" value="NZ_PJNH01000002.1"/>
</dbReference>
<reference evidence="3 4" key="1">
    <citation type="submission" date="2017-06" db="EMBL/GenBank/DDBJ databases">
        <title>the draft geome sequence of Illustriluteabacillus marina B3227.</title>
        <authorList>
            <person name="He R.-H."/>
            <person name="Du Z.-J."/>
        </authorList>
    </citation>
    <scope>NUCLEOTIDE SEQUENCE [LARGE SCALE GENOMIC DNA]</scope>
    <source>
        <strain evidence="3 4">B3227</strain>
    </source>
</reference>
<feature type="compositionally biased region" description="Acidic residues" evidence="1">
    <location>
        <begin position="24"/>
        <end position="95"/>
    </location>
</feature>
<name>A0A2I0QVI1_9BACI</name>
<feature type="signal peptide" evidence="2">
    <location>
        <begin position="1"/>
        <end position="24"/>
    </location>
</feature>
<dbReference type="EMBL" id="PJNH01000002">
    <property type="protein sequence ID" value="PKR78110.1"/>
    <property type="molecule type" value="Genomic_DNA"/>
</dbReference>